<evidence type="ECO:0000256" key="3">
    <source>
        <dbReference type="ARBA" id="ARBA00011950"/>
    </source>
</evidence>
<dbReference type="EC" id="2.8.1.12" evidence="3"/>
<evidence type="ECO:0000256" key="8">
    <source>
        <dbReference type="ARBA" id="ARBA00029745"/>
    </source>
</evidence>
<comment type="subunit">
    <text evidence="7">Heterotetramer of 2 MoaD subunits and 2 MoaE subunits. Also stable as homodimer. The enzyme changes between these two forms during catalysis.</text>
</comment>
<evidence type="ECO:0000313" key="13">
    <source>
        <dbReference type="EMBL" id="RRQ51028.1"/>
    </source>
</evidence>
<reference evidence="13 14" key="1">
    <citation type="submission" date="2018-12" db="EMBL/GenBank/DDBJ databases">
        <authorList>
            <person name="Kim S.-J."/>
            <person name="Jung G.-Y."/>
        </authorList>
    </citation>
    <scope>NUCLEOTIDE SEQUENCE [LARGE SCALE GENOMIC DNA]</scope>
    <source>
        <strain evidence="13 14">03SU3-P</strain>
    </source>
</reference>
<keyword evidence="14" id="KW-1185">Reference proteome</keyword>
<dbReference type="RefSeq" id="WP_125231001.1">
    <property type="nucleotide sequence ID" value="NZ_RWJI01000002.1"/>
</dbReference>
<comment type="caution">
    <text evidence="13">The sequence shown here is derived from an EMBL/GenBank/DDBJ whole genome shotgun (WGS) entry which is preliminary data.</text>
</comment>
<protein>
    <recommendedName>
        <fullName evidence="4">Molybdopterin synthase catalytic subunit</fullName>
        <ecNumber evidence="3">2.8.1.12</ecNumber>
    </recommendedName>
    <alternativeName>
        <fullName evidence="10">MPT synthase subunit 2</fullName>
    </alternativeName>
    <alternativeName>
        <fullName evidence="8">Molybdenum cofactor biosynthesis protein E</fullName>
    </alternativeName>
    <alternativeName>
        <fullName evidence="9">Molybdopterin-converting factor large subunit</fullName>
    </alternativeName>
    <alternativeName>
        <fullName evidence="11">Molybdopterin-converting factor subunit 2</fullName>
    </alternativeName>
</protein>
<dbReference type="CDD" id="cd00756">
    <property type="entry name" value="MoaE"/>
    <property type="match status" value="1"/>
</dbReference>
<dbReference type="InterPro" id="IPR003448">
    <property type="entry name" value="Mopterin_biosynth_MoaE"/>
</dbReference>
<comment type="function">
    <text evidence="6">Converts molybdopterin precursor Z into molybdopterin. This requires the incorporation of two sulfur atoms into precursor Z to generate a dithiolene group. The sulfur is provided by MoaD.</text>
</comment>
<keyword evidence="5" id="KW-0501">Molybdenum cofactor biosynthesis</keyword>
<dbReference type="Gene3D" id="3.90.1170.40">
    <property type="entry name" value="Molybdopterin biosynthesis MoaE subunit"/>
    <property type="match status" value="1"/>
</dbReference>
<comment type="pathway">
    <text evidence="1">Cofactor biosynthesis; molybdopterin biosynthesis.</text>
</comment>
<dbReference type="InterPro" id="IPR036563">
    <property type="entry name" value="MoaE_sf"/>
</dbReference>
<dbReference type="SUPFAM" id="SSF54690">
    <property type="entry name" value="Molybdopterin synthase subunit MoaE"/>
    <property type="match status" value="1"/>
</dbReference>
<dbReference type="Proteomes" id="UP000268553">
    <property type="component" value="Unassembled WGS sequence"/>
</dbReference>
<dbReference type="UniPathway" id="UPA00344"/>
<dbReference type="Pfam" id="PF02391">
    <property type="entry name" value="MoaE"/>
    <property type="match status" value="1"/>
</dbReference>
<evidence type="ECO:0000313" key="14">
    <source>
        <dbReference type="Proteomes" id="UP000268553"/>
    </source>
</evidence>
<evidence type="ECO:0000256" key="9">
    <source>
        <dbReference type="ARBA" id="ARBA00030407"/>
    </source>
</evidence>
<proteinExistence type="inferred from homology"/>
<evidence type="ECO:0000256" key="7">
    <source>
        <dbReference type="ARBA" id="ARBA00026066"/>
    </source>
</evidence>
<organism evidence="13 14">
    <name type="scientific">Sphingorhabdus wooponensis</name>
    <dbReference type="NCBI Taxonomy" id="940136"/>
    <lineage>
        <taxon>Bacteria</taxon>
        <taxon>Pseudomonadati</taxon>
        <taxon>Pseudomonadota</taxon>
        <taxon>Alphaproteobacteria</taxon>
        <taxon>Sphingomonadales</taxon>
        <taxon>Sphingomonadaceae</taxon>
        <taxon>Sphingorhabdus</taxon>
    </lineage>
</organism>
<comment type="similarity">
    <text evidence="2">Belongs to the MoaE family.</text>
</comment>
<dbReference type="OrthoDB" id="9803224at2"/>
<comment type="catalytic activity">
    <reaction evidence="12">
        <text>2 [molybdopterin-synthase sulfur-carrier protein]-C-terminal-Gly-aminoethanethioate + cyclic pyranopterin phosphate + H2O = molybdopterin + 2 [molybdopterin-synthase sulfur-carrier protein]-C-terminal Gly-Gly + 2 H(+)</text>
        <dbReference type="Rhea" id="RHEA:26333"/>
        <dbReference type="Rhea" id="RHEA-COMP:12202"/>
        <dbReference type="Rhea" id="RHEA-COMP:19907"/>
        <dbReference type="ChEBI" id="CHEBI:15377"/>
        <dbReference type="ChEBI" id="CHEBI:15378"/>
        <dbReference type="ChEBI" id="CHEBI:58698"/>
        <dbReference type="ChEBI" id="CHEBI:59648"/>
        <dbReference type="ChEBI" id="CHEBI:90778"/>
        <dbReference type="ChEBI" id="CHEBI:232372"/>
        <dbReference type="EC" id="2.8.1.12"/>
    </reaction>
</comment>
<evidence type="ECO:0000256" key="10">
    <source>
        <dbReference type="ARBA" id="ARBA00030781"/>
    </source>
</evidence>
<dbReference type="GO" id="GO:0030366">
    <property type="term" value="F:molybdopterin synthase activity"/>
    <property type="evidence" value="ECO:0007669"/>
    <property type="project" value="UniProtKB-EC"/>
</dbReference>
<dbReference type="AlphaFoldDB" id="A0A3R8Q2Q7"/>
<evidence type="ECO:0000256" key="11">
    <source>
        <dbReference type="ARBA" id="ARBA00032474"/>
    </source>
</evidence>
<evidence type="ECO:0000256" key="1">
    <source>
        <dbReference type="ARBA" id="ARBA00005046"/>
    </source>
</evidence>
<evidence type="ECO:0000256" key="6">
    <source>
        <dbReference type="ARBA" id="ARBA00025448"/>
    </source>
</evidence>
<evidence type="ECO:0000256" key="2">
    <source>
        <dbReference type="ARBA" id="ARBA00005426"/>
    </source>
</evidence>
<evidence type="ECO:0000256" key="5">
    <source>
        <dbReference type="ARBA" id="ARBA00023150"/>
    </source>
</evidence>
<evidence type="ECO:0000256" key="4">
    <source>
        <dbReference type="ARBA" id="ARBA00013858"/>
    </source>
</evidence>
<evidence type="ECO:0000256" key="12">
    <source>
        <dbReference type="ARBA" id="ARBA00049878"/>
    </source>
</evidence>
<dbReference type="EMBL" id="RWJI01000002">
    <property type="protein sequence ID" value="RRQ51028.1"/>
    <property type="molecule type" value="Genomic_DNA"/>
</dbReference>
<dbReference type="PANTHER" id="PTHR23404">
    <property type="entry name" value="MOLYBDOPTERIN SYNTHASE RELATED"/>
    <property type="match status" value="1"/>
</dbReference>
<name>A0A3R8Q2Q7_9SPHN</name>
<accession>A0A3R8Q2Q7</accession>
<sequence length="146" mass="15600">MKTVRISETAIQPDQELTALAGLGGGALSSFTGLVRDDDGVTAIELEHYPGMTEASLSSLIEAATARWSLLGAVITHRVGIVPVGAPVVVVGTASLHRAEALEATAFLIDRLKTEAPFWKREHYADGTTKWVEAKSSDEARAERWG</sequence>
<dbReference type="GO" id="GO:0006777">
    <property type="term" value="P:Mo-molybdopterin cofactor biosynthetic process"/>
    <property type="evidence" value="ECO:0007669"/>
    <property type="project" value="UniProtKB-KW"/>
</dbReference>
<gene>
    <name evidence="13" type="ORF">D7D48_08490</name>
</gene>